<evidence type="ECO:0008006" key="3">
    <source>
        <dbReference type="Google" id="ProtNLM"/>
    </source>
</evidence>
<dbReference type="EMBL" id="BNBD01000003">
    <property type="protein sequence ID" value="GHF39752.1"/>
    <property type="molecule type" value="Genomic_DNA"/>
</dbReference>
<dbReference type="Gene3D" id="1.10.10.1150">
    <property type="entry name" value="Coenzyme PQQ synthesis protein D (PqqD)"/>
    <property type="match status" value="1"/>
</dbReference>
<dbReference type="InterPro" id="IPR008792">
    <property type="entry name" value="PQQD"/>
</dbReference>
<reference evidence="1" key="2">
    <citation type="submission" date="2020-09" db="EMBL/GenBank/DDBJ databases">
        <authorList>
            <person name="Sun Q."/>
            <person name="Ohkuma M."/>
        </authorList>
    </citation>
    <scope>NUCLEOTIDE SEQUENCE</scope>
    <source>
        <strain evidence="1">JCM 4059</strain>
    </source>
</reference>
<gene>
    <name evidence="1" type="ORF">GCM10010218_21340</name>
</gene>
<name>A0A919EB45_9ACTN</name>
<accession>A0A919EB45</accession>
<keyword evidence="2" id="KW-1185">Reference proteome</keyword>
<dbReference type="Proteomes" id="UP000638313">
    <property type="component" value="Unassembled WGS sequence"/>
</dbReference>
<dbReference type="InterPro" id="IPR041881">
    <property type="entry name" value="PqqD_sf"/>
</dbReference>
<protein>
    <recommendedName>
        <fullName evidence="3">Lasso peptide biosynthesis PqqD family chaperone</fullName>
    </recommendedName>
</protein>
<evidence type="ECO:0000313" key="2">
    <source>
        <dbReference type="Proteomes" id="UP000638313"/>
    </source>
</evidence>
<reference evidence="1" key="1">
    <citation type="journal article" date="2014" name="Int. J. Syst. Evol. Microbiol.">
        <title>Complete genome sequence of Corynebacterium casei LMG S-19264T (=DSM 44701T), isolated from a smear-ripened cheese.</title>
        <authorList>
            <consortium name="US DOE Joint Genome Institute (JGI-PGF)"/>
            <person name="Walter F."/>
            <person name="Albersmeier A."/>
            <person name="Kalinowski J."/>
            <person name="Ruckert C."/>
        </authorList>
    </citation>
    <scope>NUCLEOTIDE SEQUENCE</scope>
    <source>
        <strain evidence="1">JCM 4059</strain>
    </source>
</reference>
<dbReference type="Pfam" id="PF05402">
    <property type="entry name" value="PqqD"/>
    <property type="match status" value="1"/>
</dbReference>
<dbReference type="RefSeq" id="WP_190129248.1">
    <property type="nucleotide sequence ID" value="NZ_BNBD01000003.1"/>
</dbReference>
<dbReference type="AlphaFoldDB" id="A0A919EB45"/>
<sequence>MTLRLRADVSTADTDYGTVLLDGADGRYWQLNASASLTLRTLLDGGTVDEAVRRLTGTYAVGPDRAREDVERLLTRLRDARLVRP</sequence>
<comment type="caution">
    <text evidence="1">The sequence shown here is derived from an EMBL/GenBank/DDBJ whole genome shotgun (WGS) entry which is preliminary data.</text>
</comment>
<dbReference type="NCBIfam" id="NF033530">
    <property type="entry name" value="lasso_PqqD_Strm"/>
    <property type="match status" value="1"/>
</dbReference>
<organism evidence="1 2">
    <name type="scientific">Streptomyces mashuensis</name>
    <dbReference type="NCBI Taxonomy" id="33904"/>
    <lineage>
        <taxon>Bacteria</taxon>
        <taxon>Bacillati</taxon>
        <taxon>Actinomycetota</taxon>
        <taxon>Actinomycetes</taxon>
        <taxon>Kitasatosporales</taxon>
        <taxon>Streptomycetaceae</taxon>
        <taxon>Streptomyces</taxon>
    </lineage>
</organism>
<proteinExistence type="predicted"/>
<evidence type="ECO:0000313" key="1">
    <source>
        <dbReference type="EMBL" id="GHF39752.1"/>
    </source>
</evidence>